<name>A0A0H3GX98_KLEPH</name>
<keyword evidence="2" id="KW-1185">Reference proteome</keyword>
<sequence>MVDFDTGDGHRLAWGGREGGAAERGMRVSFVSFNIEVAFATAACCTHNLLQF</sequence>
<gene>
    <name evidence="1" type="ordered locus">KPHS_41380</name>
</gene>
<dbReference type="RefSeq" id="WP_004220047.1">
    <property type="nucleotide sequence ID" value="NC_016845.1"/>
</dbReference>
<protein>
    <submittedName>
        <fullName evidence="1">Uncharacterized protein</fullName>
    </submittedName>
</protein>
<evidence type="ECO:0000313" key="1">
    <source>
        <dbReference type="EMBL" id="AEW62836.1"/>
    </source>
</evidence>
<reference evidence="1 2" key="1">
    <citation type="journal article" date="2012" name="J. Bacteriol.">
        <title>Complete genome sequence of Klebsiella pneumoniae subsp. pneumoniae HS11286, a multidrug-resistant strain isolated from human sputum.</title>
        <authorList>
            <person name="Liu P."/>
            <person name="Li P."/>
            <person name="Jiang X."/>
            <person name="Bi D."/>
            <person name="Xie Y."/>
            <person name="Tai C."/>
            <person name="Deng Z."/>
            <person name="Rajakumar K."/>
            <person name="Ou H.Y."/>
        </authorList>
    </citation>
    <scope>NUCLEOTIDE SEQUENCE [LARGE SCALE GENOMIC DNA]</scope>
    <source>
        <strain evidence="1 2">HS11286</strain>
    </source>
</reference>
<dbReference type="HOGENOM" id="CLU_3080836_0_0_6"/>
<evidence type="ECO:0000313" key="2">
    <source>
        <dbReference type="Proteomes" id="UP000007841"/>
    </source>
</evidence>
<dbReference type="KEGG" id="kpm:KPHS_41380"/>
<dbReference type="AlphaFoldDB" id="A0A0H3GX98"/>
<dbReference type="EMBL" id="CP003200">
    <property type="protein sequence ID" value="AEW62836.1"/>
    <property type="molecule type" value="Genomic_DNA"/>
</dbReference>
<proteinExistence type="predicted"/>
<dbReference type="PATRIC" id="fig|1125630.4.peg.4039"/>
<dbReference type="GeneID" id="11849185"/>
<accession>A0A0H3GX98</accession>
<organism evidence="1 2">
    <name type="scientific">Klebsiella pneumoniae subsp. pneumoniae (strain HS11286)</name>
    <dbReference type="NCBI Taxonomy" id="1125630"/>
    <lineage>
        <taxon>Bacteria</taxon>
        <taxon>Pseudomonadati</taxon>
        <taxon>Pseudomonadota</taxon>
        <taxon>Gammaproteobacteria</taxon>
        <taxon>Enterobacterales</taxon>
        <taxon>Enterobacteriaceae</taxon>
        <taxon>Klebsiella/Raoultella group</taxon>
        <taxon>Klebsiella</taxon>
        <taxon>Klebsiella pneumoniae complex</taxon>
    </lineage>
</organism>
<dbReference type="Proteomes" id="UP000007841">
    <property type="component" value="Chromosome"/>
</dbReference>
<dbReference type="RefSeq" id="YP_005228437.1">
    <property type="nucleotide sequence ID" value="NC_016845.1"/>
</dbReference>